<dbReference type="InterPro" id="IPR001810">
    <property type="entry name" value="F-box_dom"/>
</dbReference>
<sequence>MYPSAPPPERHTETPPPQLDLTKQRGLALARYRRGRPNALQGISMETRHGEVVRRCSDQIALRRGSSSAHGGDAFNPPAHQNLCSPLSPPASRHRHGIQPRPPPHPRTVRFPVIRRCDSNELHWVCWSAPPPPPSVYTGAEKRPPGRPISTTRTLSTPSPGLILPSKSSSLSSPALSSNSHDTHSSSSSSAPAETSAEVHAQHAARPPKGPRSSSPSPVELLPDHALLQVFARLPTNQLCRCARVSRRWYNLAWDPRLWASIRLTGELLHADRALRILTRRLCQDTPNVCLTLETVVVSGCKRLTDRGLYVLAQCCPELRRLEVAGCYNVSNEAVFEVVSRCPNLEHLNLAGCSKVTCISLTEEASLQLAPAHGQQISISFLDMSDCLSLEDEGLRIIASHCPRLTHLYLRRCPRLTDEALRHLALHCPSVRELSLSDCRLLGDFGLREVARLEGRLRYLSVAHCPRITDVGVRYVARYCPRLRYLNARGCEGLTDHGLGHLARSCPRLRSLDVGKCPLVSDGGLERLALCCAGLRRLSLRACESVSGRGLRAVAANCGELQLLNVQDCEVSPEALRYVRRHCRRCVIEHTNPAFY</sequence>
<dbReference type="Pfam" id="PF12937">
    <property type="entry name" value="F-box-like"/>
    <property type="match status" value="1"/>
</dbReference>
<dbReference type="Proteomes" id="UP001148018">
    <property type="component" value="Unassembled WGS sequence"/>
</dbReference>
<feature type="compositionally biased region" description="Low complexity" evidence="3">
    <location>
        <begin position="158"/>
        <end position="198"/>
    </location>
</feature>
<feature type="domain" description="F-box" evidence="4">
    <location>
        <begin position="216"/>
        <end position="262"/>
    </location>
</feature>
<dbReference type="SMART" id="SM00256">
    <property type="entry name" value="FBOX"/>
    <property type="match status" value="1"/>
</dbReference>
<reference evidence="5" key="1">
    <citation type="submission" date="2022-07" db="EMBL/GenBank/DDBJ databases">
        <title>Chromosome-level genome of Muraenolepis orangiensis.</title>
        <authorList>
            <person name="Kim J."/>
        </authorList>
    </citation>
    <scope>NUCLEOTIDE SEQUENCE</scope>
    <source>
        <strain evidence="5">KU_S4_2022</strain>
        <tissue evidence="5">Muscle</tissue>
    </source>
</reference>
<keyword evidence="2" id="KW-0833">Ubl conjugation pathway</keyword>
<dbReference type="OrthoDB" id="423607at2759"/>
<dbReference type="GO" id="GO:0019005">
    <property type="term" value="C:SCF ubiquitin ligase complex"/>
    <property type="evidence" value="ECO:0007669"/>
    <property type="project" value="TreeGrafter"/>
</dbReference>
<keyword evidence="6" id="KW-1185">Reference proteome</keyword>
<keyword evidence="1" id="KW-0433">Leucine-rich repeat</keyword>
<evidence type="ECO:0000256" key="2">
    <source>
        <dbReference type="ARBA" id="ARBA00022786"/>
    </source>
</evidence>
<gene>
    <name evidence="5" type="ORF">NHX12_021775</name>
</gene>
<dbReference type="Gene3D" id="1.20.1280.50">
    <property type="match status" value="1"/>
</dbReference>
<dbReference type="FunFam" id="3.80.10.10:FF:000068">
    <property type="entry name" value="F-box/LRR-repeat protein 7 isoform X2"/>
    <property type="match status" value="1"/>
</dbReference>
<evidence type="ECO:0000313" key="5">
    <source>
        <dbReference type="EMBL" id="KAJ3611761.1"/>
    </source>
</evidence>
<proteinExistence type="predicted"/>
<dbReference type="InterPro" id="IPR057207">
    <property type="entry name" value="FBXL15_LRR"/>
</dbReference>
<dbReference type="PANTHER" id="PTHR13318:SF50">
    <property type="entry name" value="F-BOX_LRR-REPEAT PROTEIN 7"/>
    <property type="match status" value="1"/>
</dbReference>
<dbReference type="CDD" id="cd22120">
    <property type="entry name" value="F-box_FBXL7"/>
    <property type="match status" value="1"/>
</dbReference>
<evidence type="ECO:0000259" key="4">
    <source>
        <dbReference type="PROSITE" id="PS50181"/>
    </source>
</evidence>
<dbReference type="Pfam" id="PF25372">
    <property type="entry name" value="DUF7885"/>
    <property type="match status" value="1"/>
</dbReference>
<dbReference type="SMART" id="SM00367">
    <property type="entry name" value="LRR_CC"/>
    <property type="match status" value="11"/>
</dbReference>
<dbReference type="FunFam" id="1.20.1280.50:FF:000018">
    <property type="entry name" value="F-box/LRR-repeat protein 7 isoform X2"/>
    <property type="match status" value="1"/>
</dbReference>
<dbReference type="GO" id="GO:0031146">
    <property type="term" value="P:SCF-dependent proteasomal ubiquitin-dependent protein catabolic process"/>
    <property type="evidence" value="ECO:0007669"/>
    <property type="project" value="TreeGrafter"/>
</dbReference>
<evidence type="ECO:0000256" key="3">
    <source>
        <dbReference type="SAM" id="MobiDB-lite"/>
    </source>
</evidence>
<protein>
    <recommendedName>
        <fullName evidence="4">F-box domain-containing protein</fullName>
    </recommendedName>
</protein>
<comment type="caution">
    <text evidence="5">The sequence shown here is derived from an EMBL/GenBank/DDBJ whole genome shotgun (WGS) entry which is preliminary data.</text>
</comment>
<accession>A0A9Q0EU45</accession>
<organism evidence="5 6">
    <name type="scientific">Muraenolepis orangiensis</name>
    <name type="common">Patagonian moray cod</name>
    <dbReference type="NCBI Taxonomy" id="630683"/>
    <lineage>
        <taxon>Eukaryota</taxon>
        <taxon>Metazoa</taxon>
        <taxon>Chordata</taxon>
        <taxon>Craniata</taxon>
        <taxon>Vertebrata</taxon>
        <taxon>Euteleostomi</taxon>
        <taxon>Actinopterygii</taxon>
        <taxon>Neopterygii</taxon>
        <taxon>Teleostei</taxon>
        <taxon>Neoteleostei</taxon>
        <taxon>Acanthomorphata</taxon>
        <taxon>Zeiogadaria</taxon>
        <taxon>Gadariae</taxon>
        <taxon>Gadiformes</taxon>
        <taxon>Muraenolepidoidei</taxon>
        <taxon>Muraenolepididae</taxon>
        <taxon>Muraenolepis</taxon>
    </lineage>
</organism>
<dbReference type="EMBL" id="JANIIK010000037">
    <property type="protein sequence ID" value="KAJ3611761.1"/>
    <property type="molecule type" value="Genomic_DNA"/>
</dbReference>
<dbReference type="InterPro" id="IPR001611">
    <property type="entry name" value="Leu-rich_rpt"/>
</dbReference>
<evidence type="ECO:0000256" key="1">
    <source>
        <dbReference type="ARBA" id="ARBA00022614"/>
    </source>
</evidence>
<dbReference type="PANTHER" id="PTHR13318">
    <property type="entry name" value="PARTNER OF PAIRED, ISOFORM B-RELATED"/>
    <property type="match status" value="1"/>
</dbReference>
<dbReference type="SUPFAM" id="SSF81383">
    <property type="entry name" value="F-box domain"/>
    <property type="match status" value="1"/>
</dbReference>
<dbReference type="InterPro" id="IPR032675">
    <property type="entry name" value="LRR_dom_sf"/>
</dbReference>
<evidence type="ECO:0000313" key="6">
    <source>
        <dbReference type="Proteomes" id="UP001148018"/>
    </source>
</evidence>
<name>A0A9Q0EU45_9TELE</name>
<dbReference type="Pfam" id="PF13516">
    <property type="entry name" value="LRR_6"/>
    <property type="match status" value="1"/>
</dbReference>
<feature type="region of interest" description="Disordered" evidence="3">
    <location>
        <begin position="1"/>
        <end position="26"/>
    </location>
</feature>
<dbReference type="SUPFAM" id="SSF52047">
    <property type="entry name" value="RNI-like"/>
    <property type="match status" value="1"/>
</dbReference>
<dbReference type="InterPro" id="IPR006553">
    <property type="entry name" value="Leu-rich_rpt_Cys-con_subtyp"/>
</dbReference>
<dbReference type="AlphaFoldDB" id="A0A9Q0EU45"/>
<dbReference type="FunFam" id="3.80.10.10:FF:000112">
    <property type="entry name" value="F-box and leucine-rich repeat protein 7"/>
    <property type="match status" value="1"/>
</dbReference>
<dbReference type="Gene3D" id="3.80.10.10">
    <property type="entry name" value="Ribonuclease Inhibitor"/>
    <property type="match status" value="2"/>
</dbReference>
<feature type="region of interest" description="Disordered" evidence="3">
    <location>
        <begin position="136"/>
        <end position="219"/>
    </location>
</feature>
<dbReference type="InterPro" id="IPR036047">
    <property type="entry name" value="F-box-like_dom_sf"/>
</dbReference>
<feature type="region of interest" description="Disordered" evidence="3">
    <location>
        <begin position="83"/>
        <end position="110"/>
    </location>
</feature>
<dbReference type="PROSITE" id="PS50181">
    <property type="entry name" value="FBOX"/>
    <property type="match status" value="1"/>
</dbReference>